<dbReference type="EMBL" id="OW152813">
    <property type="protein sequence ID" value="CAH2036153.1"/>
    <property type="molecule type" value="Genomic_DNA"/>
</dbReference>
<protein>
    <submittedName>
        <fullName evidence="2">Uncharacterized protein</fullName>
    </submittedName>
</protein>
<proteinExistence type="predicted"/>
<feature type="non-terminal residue" evidence="2">
    <location>
        <position position="113"/>
    </location>
</feature>
<feature type="region of interest" description="Disordered" evidence="1">
    <location>
        <begin position="73"/>
        <end position="96"/>
    </location>
</feature>
<name>A0ABN8HNV0_9NEOP</name>
<accession>A0ABN8HNV0</accession>
<reference evidence="2" key="1">
    <citation type="submission" date="2022-03" db="EMBL/GenBank/DDBJ databases">
        <authorList>
            <person name="Martin H S."/>
        </authorList>
    </citation>
    <scope>NUCLEOTIDE SEQUENCE</scope>
</reference>
<sequence length="113" mass="12667">MAASARCLERLLMRHILIGRNERTMPLCPPHARFALYRLLNLKRERRRSDKRTVRGITIVHSSISQPLRVVGRAKDVTSPGRESRGKGAQVTAGRRRLCAATGPLNSVSARTR</sequence>
<evidence type="ECO:0000256" key="1">
    <source>
        <dbReference type="SAM" id="MobiDB-lite"/>
    </source>
</evidence>
<evidence type="ECO:0000313" key="2">
    <source>
        <dbReference type="EMBL" id="CAH2036153.1"/>
    </source>
</evidence>
<evidence type="ECO:0000313" key="3">
    <source>
        <dbReference type="Proteomes" id="UP000837857"/>
    </source>
</evidence>
<dbReference type="Proteomes" id="UP000837857">
    <property type="component" value="Chromosome 1"/>
</dbReference>
<gene>
    <name evidence="2" type="ORF">IPOD504_LOCUS867</name>
</gene>
<keyword evidence="3" id="KW-1185">Reference proteome</keyword>
<organism evidence="2 3">
    <name type="scientific">Iphiclides podalirius</name>
    <name type="common">scarce swallowtail</name>
    <dbReference type="NCBI Taxonomy" id="110791"/>
    <lineage>
        <taxon>Eukaryota</taxon>
        <taxon>Metazoa</taxon>
        <taxon>Ecdysozoa</taxon>
        <taxon>Arthropoda</taxon>
        <taxon>Hexapoda</taxon>
        <taxon>Insecta</taxon>
        <taxon>Pterygota</taxon>
        <taxon>Neoptera</taxon>
        <taxon>Endopterygota</taxon>
        <taxon>Lepidoptera</taxon>
        <taxon>Glossata</taxon>
        <taxon>Ditrysia</taxon>
        <taxon>Papilionoidea</taxon>
        <taxon>Papilionidae</taxon>
        <taxon>Papilioninae</taxon>
        <taxon>Iphiclides</taxon>
    </lineage>
</organism>